<keyword evidence="1" id="KW-0472">Membrane</keyword>
<comment type="caution">
    <text evidence="2">The sequence shown here is derived from an EMBL/GenBank/DDBJ whole genome shotgun (WGS) entry which is preliminary data.</text>
</comment>
<proteinExistence type="predicted"/>
<keyword evidence="3" id="KW-1185">Reference proteome</keyword>
<keyword evidence="1" id="KW-1133">Transmembrane helix</keyword>
<dbReference type="Proteomes" id="UP001166293">
    <property type="component" value="Unassembled WGS sequence"/>
</dbReference>
<sequence>MWTLIALAVLAMTLVAILTSLREVTQDTIGAISVAATRARQRSGLHGRLAFAALWLLIFGLSYF</sequence>
<name>A0ABS6N7C6_9RHOB</name>
<keyword evidence="1" id="KW-0812">Transmembrane</keyword>
<dbReference type="EMBL" id="JAHRWL010000001">
    <property type="protein sequence ID" value="MBV2359920.1"/>
    <property type="molecule type" value="Genomic_DNA"/>
</dbReference>
<reference evidence="2" key="1">
    <citation type="submission" date="2021-06" db="EMBL/GenBank/DDBJ databases">
        <title>Thalassococcus sp. CAU 1522 isolated from sea sand, Republic of Korea.</title>
        <authorList>
            <person name="Kim W."/>
        </authorList>
    </citation>
    <scope>NUCLEOTIDE SEQUENCE</scope>
    <source>
        <strain evidence="2">CAU 1522</strain>
    </source>
</reference>
<dbReference type="RefSeq" id="WP_217777705.1">
    <property type="nucleotide sequence ID" value="NZ_JAHRWL010000001.1"/>
</dbReference>
<feature type="transmembrane region" description="Helical" evidence="1">
    <location>
        <begin position="46"/>
        <end position="63"/>
    </location>
</feature>
<organism evidence="2 3">
    <name type="scientific">Thalassococcus arenae</name>
    <dbReference type="NCBI Taxonomy" id="2851652"/>
    <lineage>
        <taxon>Bacteria</taxon>
        <taxon>Pseudomonadati</taxon>
        <taxon>Pseudomonadota</taxon>
        <taxon>Alphaproteobacteria</taxon>
        <taxon>Rhodobacterales</taxon>
        <taxon>Roseobacteraceae</taxon>
        <taxon>Thalassococcus</taxon>
    </lineage>
</organism>
<gene>
    <name evidence="2" type="ORF">KUH32_09050</name>
</gene>
<evidence type="ECO:0000256" key="1">
    <source>
        <dbReference type="SAM" id="Phobius"/>
    </source>
</evidence>
<accession>A0ABS6N7C6</accession>
<evidence type="ECO:0000313" key="2">
    <source>
        <dbReference type="EMBL" id="MBV2359920.1"/>
    </source>
</evidence>
<protein>
    <submittedName>
        <fullName evidence="2">Uncharacterized protein</fullName>
    </submittedName>
</protein>
<evidence type="ECO:0000313" key="3">
    <source>
        <dbReference type="Proteomes" id="UP001166293"/>
    </source>
</evidence>